<feature type="domain" description="RecC C-terminal" evidence="11">
    <location>
        <begin position="789"/>
        <end position="1015"/>
    </location>
</feature>
<keyword evidence="3 10" id="KW-0227">DNA damage</keyword>
<evidence type="ECO:0000313" key="13">
    <source>
        <dbReference type="Proteomes" id="UP000249091"/>
    </source>
</evidence>
<evidence type="ECO:0000256" key="8">
    <source>
        <dbReference type="ARBA" id="ARBA00023125"/>
    </source>
</evidence>
<keyword evidence="9 10" id="KW-0234">DNA repair</keyword>
<dbReference type="GO" id="GO:0009338">
    <property type="term" value="C:exodeoxyribonuclease V complex"/>
    <property type="evidence" value="ECO:0007669"/>
    <property type="project" value="InterPro"/>
</dbReference>
<evidence type="ECO:0000256" key="4">
    <source>
        <dbReference type="ARBA" id="ARBA00022801"/>
    </source>
</evidence>
<proteinExistence type="inferred from homology"/>
<evidence type="ECO:0000256" key="1">
    <source>
        <dbReference type="ARBA" id="ARBA00022722"/>
    </source>
</evidence>
<evidence type="ECO:0000256" key="5">
    <source>
        <dbReference type="ARBA" id="ARBA00022806"/>
    </source>
</evidence>
<comment type="function">
    <text evidence="10">A helicase/nuclease that prepares dsDNA breaks (DSB) for recombinational DNA repair. Binds to DSBs and unwinds DNA via a highly rapid and processive ATP-dependent bidirectional helicase activity. Unwinds dsDNA until it encounters a Chi (crossover hotspot instigator) sequence from the 3' direction. Cuts ssDNA a few nucleotides 3' to the Chi site. The properties and activities of the enzyme are changed at Chi. The Chi-altered holoenzyme produces a long 3'-ssDNA overhang and facilitates RecA-binding to the ssDNA for homologous DNA recombination and repair. Holoenzyme degrades any linearized DNA that is unable to undergo homologous recombination. In the holoenzyme this subunit recognizes the wild-type Chi sequence, and when added to isolated RecB increases its ATP-dependent helicase processivity.</text>
</comment>
<dbReference type="InterPro" id="IPR011335">
    <property type="entry name" value="Restrct_endonuc-II-like"/>
</dbReference>
<dbReference type="NCBIfam" id="TIGR01450">
    <property type="entry name" value="recC"/>
    <property type="match status" value="1"/>
</dbReference>
<evidence type="ECO:0000313" key="12">
    <source>
        <dbReference type="EMBL" id="SQI30372.1"/>
    </source>
</evidence>
<keyword evidence="13" id="KW-1185">Reference proteome</keyword>
<dbReference type="GO" id="GO:0008854">
    <property type="term" value="F:exodeoxyribonuclease V activity"/>
    <property type="evidence" value="ECO:0007669"/>
    <property type="project" value="InterPro"/>
</dbReference>
<dbReference type="GO" id="GO:0000724">
    <property type="term" value="P:double-strand break repair via homologous recombination"/>
    <property type="evidence" value="ECO:0007669"/>
    <property type="project" value="UniProtKB-UniRule"/>
</dbReference>
<dbReference type="PANTHER" id="PTHR30591">
    <property type="entry name" value="RECBCD ENZYME SUBUNIT RECC"/>
    <property type="match status" value="1"/>
</dbReference>
<accession>A0A2X4U7N2</accession>
<keyword evidence="7 10" id="KW-0067">ATP-binding</keyword>
<evidence type="ECO:0000256" key="7">
    <source>
        <dbReference type="ARBA" id="ARBA00022840"/>
    </source>
</evidence>
<dbReference type="Gene3D" id="1.10.10.160">
    <property type="match status" value="1"/>
</dbReference>
<comment type="subunit">
    <text evidence="10">Heterotrimer of RecB, RecC and RecD. All subunits contribute to DNA-binding.</text>
</comment>
<keyword evidence="2 10" id="KW-0547">Nucleotide-binding</keyword>
<keyword evidence="5 10" id="KW-0347">Helicase</keyword>
<dbReference type="AlphaFoldDB" id="A0A2X4U7N2"/>
<gene>
    <name evidence="10 12" type="primary">recC</name>
    <name evidence="12" type="ORF">NCTC10994_01527</name>
</gene>
<dbReference type="HAMAP" id="MF_01486">
    <property type="entry name" value="RecC"/>
    <property type="match status" value="1"/>
</dbReference>
<keyword evidence="8 10" id="KW-0238">DNA-binding</keyword>
<comment type="miscellaneous">
    <text evidence="10">In the RecBCD complex, RecB has a slow 3'-5' helicase, an exonuclease activity and loads RecA onto ssDNA, RecD has a fast 5'-3' helicase activity, while RecC stimulates the ATPase and processivity of the RecB helicase and contributes to recognition of the Chi site.</text>
</comment>
<dbReference type="InterPro" id="IPR006697">
    <property type="entry name" value="RecC"/>
</dbReference>
<evidence type="ECO:0000259" key="11">
    <source>
        <dbReference type="Pfam" id="PF17946"/>
    </source>
</evidence>
<evidence type="ECO:0000256" key="3">
    <source>
        <dbReference type="ARBA" id="ARBA00022763"/>
    </source>
</evidence>
<dbReference type="SUPFAM" id="SSF52540">
    <property type="entry name" value="P-loop containing nucleoside triphosphate hydrolases"/>
    <property type="match status" value="2"/>
</dbReference>
<sequence length="1096" mass="119013">MLTLHRAERTDILADALGELLAAPLDDPFAREVVAVPARGIERWLTQRLSRVLGATDSDGVAANIDFPSPSRLVDEVLAAASGTTADEDPWLHSRMLWTVLDVMDSSVGEPWCAALTRHLGHGQDDHRAGRRYATAAHLADLLRSYGLQRPDMIADWAVGHDTDGTGAPLADHLRWQAELWRRLRDRIGTDSPSQQLGNLCSRLRAEPGIVDLPERVSLFGPTRLDAVQLAVVSALAAHRDVHLWVPHPSPAMWSALSGGNTPRCRAEDDSALRVRHPLLAALGRDVREFEMRLSALEATEVAHTAPEPPATLLGRLQSDIRADHTPEPGSARADGTVAIHACHGPTRQVEVLRECLLHLFQDDPTLEPRDVVVMCPDVETYAPLVHAAFGRGVGEHPGHTLRVRLADRGLRRTNPVLSVLDDLLGLADARVTASEVLDLATSAPVRRRFGFDDDDLERLQEWAAETGARWGLGPWQRRPFGLGDFPQNTFGTALDRILLGVAADESGGEWLSLALPLDDVDSNDIDLAGRFAEYIDRLTVSLLGLRGPQPAEKWSAAFVQALDLLTDVAPTDAWQLAQAHREIGLAIEHAGAADLRLADIRAMFASRLAGRPSRSNFRTGELTVCTMVPMRSVPHRVVVLLGLDDDVFPRNAHIDGDDVLAQNPCVGERDSRSEDRQLLLDAVMSASERVLLFYTGADAVTGAARPPAIPLTEIRDVVTTMAGTAVDDERIVRRHPLQPFDPRNFKAAAPFGFGTAELAGARATQRHSREPVVPSGLAVDTLAAPARTDVDLDDLVAFLVHPSQGFLRQRLGVRIPELDEGIVDALDVELDPLAKWNLGDRMLEARLAGVSAADFRAAEWRRGTLPPYALGERVLGDVTNEVEGLVAACAPVHAGRAHTVDIVLDLDGGRRLTGTVSGVHGTVIARSTYSKLGPKHRLTAWVQLLAVAASGRPGQWKAITTGRSRSRLPAWRSTLLAPADAAEQLARLVDLRDRGLQSPLPIVTGASAEYAERRHRGDSVEMAITAASRAFGGAFGDGQDRHVTYLHGSGVGLDALTDAGPRDDERPWFDDPSRFGVLARRLWEPLLTSENQARP</sequence>
<organism evidence="12 13">
    <name type="scientific">Rhodococcus coprophilus</name>
    <dbReference type="NCBI Taxonomy" id="38310"/>
    <lineage>
        <taxon>Bacteria</taxon>
        <taxon>Bacillati</taxon>
        <taxon>Actinomycetota</taxon>
        <taxon>Actinomycetes</taxon>
        <taxon>Mycobacteriales</taxon>
        <taxon>Nocardiaceae</taxon>
        <taxon>Rhodococcus</taxon>
    </lineage>
</organism>
<dbReference type="PANTHER" id="PTHR30591:SF1">
    <property type="entry name" value="RECBCD ENZYME SUBUNIT RECC"/>
    <property type="match status" value="1"/>
</dbReference>
<comment type="similarity">
    <text evidence="10">Belongs to the RecC family.</text>
</comment>
<name>A0A2X4U7N2_9NOCA</name>
<evidence type="ECO:0000256" key="9">
    <source>
        <dbReference type="ARBA" id="ARBA00023204"/>
    </source>
</evidence>
<dbReference type="EMBL" id="LS483468">
    <property type="protein sequence ID" value="SQI30372.1"/>
    <property type="molecule type" value="Genomic_DNA"/>
</dbReference>
<dbReference type="STRING" id="1219011.GCA_001895045_01870"/>
<protein>
    <recommendedName>
        <fullName evidence="10">RecBCD enzyme subunit RecC</fullName>
    </recommendedName>
    <alternativeName>
        <fullName evidence="10">Exonuclease V subunit RecC</fullName>
        <shortName evidence="10">ExoV subunit RecC</shortName>
    </alternativeName>
    <alternativeName>
        <fullName evidence="10">Helicase/nuclease RecBCD subunit RecC</fullName>
    </alternativeName>
</protein>
<dbReference type="GO" id="GO:0005524">
    <property type="term" value="F:ATP binding"/>
    <property type="evidence" value="ECO:0007669"/>
    <property type="project" value="UniProtKB-UniRule"/>
</dbReference>
<dbReference type="KEGG" id="rcr:NCTC10994_01527"/>
<keyword evidence="4 10" id="KW-0378">Hydrolase</keyword>
<dbReference type="Gene3D" id="3.40.50.300">
    <property type="entry name" value="P-loop containing nucleotide triphosphate hydrolases"/>
    <property type="match status" value="2"/>
</dbReference>
<dbReference type="GO" id="GO:0003678">
    <property type="term" value="F:DNA helicase activity"/>
    <property type="evidence" value="ECO:0007669"/>
    <property type="project" value="UniProtKB-UniRule"/>
</dbReference>
<evidence type="ECO:0000256" key="6">
    <source>
        <dbReference type="ARBA" id="ARBA00022839"/>
    </source>
</evidence>
<dbReference type="InterPro" id="IPR013986">
    <property type="entry name" value="DExx_box_DNA_helicase_dom_sf"/>
</dbReference>
<dbReference type="InterPro" id="IPR041500">
    <property type="entry name" value="RecC_C"/>
</dbReference>
<dbReference type="SUPFAM" id="SSF52980">
    <property type="entry name" value="Restriction endonuclease-like"/>
    <property type="match status" value="1"/>
</dbReference>
<dbReference type="GO" id="GO:0003677">
    <property type="term" value="F:DNA binding"/>
    <property type="evidence" value="ECO:0007669"/>
    <property type="project" value="UniProtKB-UniRule"/>
</dbReference>
<dbReference type="Gene3D" id="3.40.50.10930">
    <property type="match status" value="1"/>
</dbReference>
<dbReference type="Pfam" id="PF04257">
    <property type="entry name" value="Exonuc_V_gamma"/>
    <property type="match status" value="1"/>
</dbReference>
<dbReference type="PIRSF" id="PIRSF000980">
    <property type="entry name" value="RecC"/>
    <property type="match status" value="1"/>
</dbReference>
<dbReference type="Proteomes" id="UP000249091">
    <property type="component" value="Chromosome 1"/>
</dbReference>
<reference evidence="12 13" key="1">
    <citation type="submission" date="2018-06" db="EMBL/GenBank/DDBJ databases">
        <authorList>
            <consortium name="Pathogen Informatics"/>
            <person name="Doyle S."/>
        </authorList>
    </citation>
    <scope>NUCLEOTIDE SEQUENCE [LARGE SCALE GENOMIC DNA]</scope>
    <source>
        <strain evidence="12 13">NCTC10994</strain>
    </source>
</reference>
<dbReference type="Pfam" id="PF17946">
    <property type="entry name" value="RecC_C"/>
    <property type="match status" value="1"/>
</dbReference>
<keyword evidence="6 10" id="KW-0269">Exonuclease</keyword>
<dbReference type="InterPro" id="IPR027417">
    <property type="entry name" value="P-loop_NTPase"/>
</dbReference>
<evidence type="ECO:0000256" key="2">
    <source>
        <dbReference type="ARBA" id="ARBA00022741"/>
    </source>
</evidence>
<dbReference type="RefSeq" id="WP_072700371.1">
    <property type="nucleotide sequence ID" value="NZ_JAFBBL010000001.1"/>
</dbReference>
<evidence type="ECO:0000256" key="10">
    <source>
        <dbReference type="HAMAP-Rule" id="MF_01486"/>
    </source>
</evidence>
<keyword evidence="1 10" id="KW-0540">Nuclease</keyword>